<comment type="subcellular location">
    <subcellularLocation>
        <location evidence="1">Cell membrane</location>
    </subcellularLocation>
</comment>
<dbReference type="Pfam" id="PF00015">
    <property type="entry name" value="MCPsignal"/>
    <property type="match status" value="1"/>
</dbReference>
<evidence type="ECO:0000256" key="5">
    <source>
        <dbReference type="ARBA" id="ARBA00022692"/>
    </source>
</evidence>
<comment type="caution">
    <text evidence="15">The sequence shown here is derived from an EMBL/GenBank/DDBJ whole genome shotgun (WGS) entry which is preliminary data.</text>
</comment>
<evidence type="ECO:0000256" key="4">
    <source>
        <dbReference type="ARBA" id="ARBA00022500"/>
    </source>
</evidence>
<keyword evidence="4" id="KW-0145">Chemotaxis</keyword>
<evidence type="ECO:0000256" key="8">
    <source>
        <dbReference type="ARBA" id="ARBA00023224"/>
    </source>
</evidence>
<evidence type="ECO:0000256" key="12">
    <source>
        <dbReference type="SAM" id="Phobius"/>
    </source>
</evidence>
<dbReference type="Pfam" id="PF00672">
    <property type="entry name" value="HAMP"/>
    <property type="match status" value="1"/>
</dbReference>
<keyword evidence="16" id="KW-1185">Reference proteome</keyword>
<evidence type="ECO:0000259" key="13">
    <source>
        <dbReference type="PROSITE" id="PS50111"/>
    </source>
</evidence>
<keyword evidence="7 12" id="KW-0472">Membrane</keyword>
<dbReference type="SMART" id="SM00283">
    <property type="entry name" value="MA"/>
    <property type="match status" value="1"/>
</dbReference>
<dbReference type="PROSITE" id="PS50885">
    <property type="entry name" value="HAMP"/>
    <property type="match status" value="1"/>
</dbReference>
<keyword evidence="11" id="KW-0175">Coiled coil</keyword>
<keyword evidence="3" id="KW-0488">Methylation</keyword>
<evidence type="ECO:0000256" key="10">
    <source>
        <dbReference type="PROSITE-ProRule" id="PRU00284"/>
    </source>
</evidence>
<dbReference type="InterPro" id="IPR024478">
    <property type="entry name" value="HlyB_4HB_MCP"/>
</dbReference>
<proteinExistence type="inferred from homology"/>
<evidence type="ECO:0000313" key="15">
    <source>
        <dbReference type="EMBL" id="MBF8643199.1"/>
    </source>
</evidence>
<evidence type="ECO:0000256" key="7">
    <source>
        <dbReference type="ARBA" id="ARBA00023136"/>
    </source>
</evidence>
<dbReference type="CDD" id="cd06225">
    <property type="entry name" value="HAMP"/>
    <property type="match status" value="1"/>
</dbReference>
<evidence type="ECO:0000313" key="16">
    <source>
        <dbReference type="Proteomes" id="UP000626180"/>
    </source>
</evidence>
<dbReference type="Pfam" id="PF12729">
    <property type="entry name" value="4HB_MCP_1"/>
    <property type="match status" value="1"/>
</dbReference>
<dbReference type="SUPFAM" id="SSF58104">
    <property type="entry name" value="Methyl-accepting chemotaxis protein (MCP) signaling domain"/>
    <property type="match status" value="1"/>
</dbReference>
<name>A0ABS0FSD9_PSELU</name>
<dbReference type="PANTHER" id="PTHR32089:SF120">
    <property type="entry name" value="METHYL-ACCEPTING CHEMOTAXIS PROTEIN TLPQ"/>
    <property type="match status" value="1"/>
</dbReference>
<dbReference type="SMART" id="SM00304">
    <property type="entry name" value="HAMP"/>
    <property type="match status" value="2"/>
</dbReference>
<keyword evidence="8 10" id="KW-0807">Transducer</keyword>
<evidence type="ECO:0000256" key="3">
    <source>
        <dbReference type="ARBA" id="ARBA00022481"/>
    </source>
</evidence>
<reference evidence="15 16" key="1">
    <citation type="submission" date="2020-10" db="EMBL/GenBank/DDBJ databases">
        <title>Genome sequences of Pseudomonas isolates.</title>
        <authorList>
            <person name="Wessels L."/>
            <person name="Reich F."/>
            <person name="Hammerl J."/>
        </authorList>
    </citation>
    <scope>NUCLEOTIDE SEQUENCE [LARGE SCALE GENOMIC DNA]</scope>
    <source>
        <strain evidence="15 16">20-MO00624-0</strain>
    </source>
</reference>
<keyword evidence="6 12" id="KW-1133">Transmembrane helix</keyword>
<dbReference type="PROSITE" id="PS50111">
    <property type="entry name" value="CHEMOTAXIS_TRANSDUC_2"/>
    <property type="match status" value="1"/>
</dbReference>
<dbReference type="Gene3D" id="1.10.287.950">
    <property type="entry name" value="Methyl-accepting chemotaxis protein"/>
    <property type="match status" value="1"/>
</dbReference>
<sequence length="547" mass="57788">MSFFTNAKIGTRLIASFAFCSLITLLVGVLGGTGIAKLSNDLESVFSNNLVSIVNITKFRGAVIGQNRDIYRLLSIAVSGAPESEQAQLLQEMKSTVDKGWDSFKLYRATPLHSSEKAAGDELEQKDWPALQSAVNQAVEAIQKRDLNTARKLLNDVVQPTFIRVIDNISIIVNSNIRQADELGAISKANADSAAVTLYIGIAAAFIFAMAIGLLITRSITRPIAIAVTSAQRVAAGDLTSQIESNRRDETGVLLGALADMQGSLKNTIQEIASASDQLASAAEELNAVTEESARGLVQQNGEIQQAATAVNEMTSAVEEVARNAVSTSEASQSTSTEALNGRSQVQNAVVAINDMAQEINSSSSTVQGLAEQVNKIGSVVDVIRGIAEQTNLLALNAAIEAARAGEQGRGFAVVADEVRALAHRTQTSTAEIESMISAVQSSAGQAVSAMGNSRVLAENTQQLAMAADEALQRITTAVSGINERNLVIATAAEEQAQVAREVDRNLVNIQDLSTQTAAGANQTNASSQELSRLAVSFNQMVAKFRL</sequence>
<feature type="coiled-coil region" evidence="11">
    <location>
        <begin position="258"/>
        <end position="292"/>
    </location>
</feature>
<evidence type="ECO:0000256" key="2">
    <source>
        <dbReference type="ARBA" id="ARBA00022475"/>
    </source>
</evidence>
<dbReference type="EMBL" id="JADMCD010000014">
    <property type="protein sequence ID" value="MBF8643199.1"/>
    <property type="molecule type" value="Genomic_DNA"/>
</dbReference>
<dbReference type="PANTHER" id="PTHR32089">
    <property type="entry name" value="METHYL-ACCEPTING CHEMOTAXIS PROTEIN MCPB"/>
    <property type="match status" value="1"/>
</dbReference>
<feature type="domain" description="HAMP" evidence="14">
    <location>
        <begin position="218"/>
        <end position="270"/>
    </location>
</feature>
<evidence type="ECO:0000259" key="14">
    <source>
        <dbReference type="PROSITE" id="PS50885"/>
    </source>
</evidence>
<feature type="domain" description="Methyl-accepting transducer" evidence="13">
    <location>
        <begin position="275"/>
        <end position="511"/>
    </location>
</feature>
<accession>A0ABS0FSD9</accession>
<dbReference type="PRINTS" id="PR00260">
    <property type="entry name" value="CHEMTRNSDUCR"/>
</dbReference>
<gene>
    <name evidence="15" type="ORF">IRZ65_21245</name>
</gene>
<comment type="similarity">
    <text evidence="9">Belongs to the methyl-accepting chemotaxis (MCP) protein family.</text>
</comment>
<protein>
    <submittedName>
        <fullName evidence="15">Methyl-accepting chemotaxis protein</fullName>
    </submittedName>
</protein>
<keyword evidence="5 12" id="KW-0812">Transmembrane</keyword>
<dbReference type="InterPro" id="IPR004089">
    <property type="entry name" value="MCPsignal_dom"/>
</dbReference>
<organism evidence="15 16">
    <name type="scientific">Pseudomonas luteola</name>
    <dbReference type="NCBI Taxonomy" id="47886"/>
    <lineage>
        <taxon>Bacteria</taxon>
        <taxon>Pseudomonadati</taxon>
        <taxon>Pseudomonadota</taxon>
        <taxon>Gammaproteobacteria</taxon>
        <taxon>Pseudomonadales</taxon>
        <taxon>Pseudomonadaceae</taxon>
        <taxon>Pseudomonas</taxon>
    </lineage>
</organism>
<evidence type="ECO:0000256" key="9">
    <source>
        <dbReference type="ARBA" id="ARBA00029447"/>
    </source>
</evidence>
<keyword evidence="2" id="KW-1003">Cell membrane</keyword>
<feature type="transmembrane region" description="Helical" evidence="12">
    <location>
        <begin position="196"/>
        <end position="216"/>
    </location>
</feature>
<evidence type="ECO:0000256" key="11">
    <source>
        <dbReference type="SAM" id="Coils"/>
    </source>
</evidence>
<evidence type="ECO:0000256" key="6">
    <source>
        <dbReference type="ARBA" id="ARBA00022989"/>
    </source>
</evidence>
<dbReference type="InterPro" id="IPR004090">
    <property type="entry name" value="Chemotax_Me-accpt_rcpt"/>
</dbReference>
<dbReference type="Proteomes" id="UP000626180">
    <property type="component" value="Unassembled WGS sequence"/>
</dbReference>
<dbReference type="InterPro" id="IPR003660">
    <property type="entry name" value="HAMP_dom"/>
</dbReference>
<evidence type="ECO:0000256" key="1">
    <source>
        <dbReference type="ARBA" id="ARBA00004236"/>
    </source>
</evidence>